<evidence type="ECO:0000256" key="14">
    <source>
        <dbReference type="ARBA" id="ARBA00045085"/>
    </source>
</evidence>
<evidence type="ECO:0000256" key="13">
    <source>
        <dbReference type="ARBA" id="ARBA00023136"/>
    </source>
</evidence>
<dbReference type="AlphaFoldDB" id="A0A0V1ELD9"/>
<accession>A0A0V1ELD9</accession>
<comment type="function">
    <text evidence="1">Transfers mannosyl residues to the hydroxyl group of serine or threonine residues.</text>
</comment>
<dbReference type="Proteomes" id="UP000054632">
    <property type="component" value="Unassembled WGS sequence"/>
</dbReference>
<evidence type="ECO:0000256" key="10">
    <source>
        <dbReference type="ARBA" id="ARBA00022803"/>
    </source>
</evidence>
<evidence type="ECO:0000256" key="16">
    <source>
        <dbReference type="PROSITE-ProRule" id="PRU00339"/>
    </source>
</evidence>
<dbReference type="Pfam" id="PF14559">
    <property type="entry name" value="TPR_19"/>
    <property type="match status" value="1"/>
</dbReference>
<feature type="transmembrane region" description="Helical" evidence="17">
    <location>
        <begin position="528"/>
        <end position="550"/>
    </location>
</feature>
<dbReference type="Gene3D" id="1.25.40.10">
    <property type="entry name" value="Tetratricopeptide repeat domain"/>
    <property type="match status" value="3"/>
</dbReference>
<evidence type="ECO:0000256" key="5">
    <source>
        <dbReference type="ARBA" id="ARBA00007882"/>
    </source>
</evidence>
<dbReference type="SUPFAM" id="SSF48452">
    <property type="entry name" value="TPR-like"/>
    <property type="match status" value="2"/>
</dbReference>
<evidence type="ECO:0000256" key="4">
    <source>
        <dbReference type="ARBA" id="ARBA00004922"/>
    </source>
</evidence>
<dbReference type="Pfam" id="PF08409">
    <property type="entry name" value="TMTC_DUF1736"/>
    <property type="match status" value="1"/>
</dbReference>
<dbReference type="SMART" id="SM00028">
    <property type="entry name" value="TPR"/>
    <property type="match status" value="9"/>
</dbReference>
<feature type="repeat" description="TPR" evidence="16">
    <location>
        <begin position="857"/>
        <end position="890"/>
    </location>
</feature>
<keyword evidence="7" id="KW-0808">Transferase</keyword>
<dbReference type="Pfam" id="PF13424">
    <property type="entry name" value="TPR_12"/>
    <property type="match status" value="1"/>
</dbReference>
<gene>
    <name evidence="19" type="primary">TMTC2</name>
    <name evidence="19" type="ORF">T4A_12294</name>
</gene>
<evidence type="ECO:0000256" key="12">
    <source>
        <dbReference type="ARBA" id="ARBA00022989"/>
    </source>
</evidence>
<dbReference type="Pfam" id="PF13181">
    <property type="entry name" value="TPR_8"/>
    <property type="match status" value="1"/>
</dbReference>
<comment type="catalytic activity">
    <reaction evidence="14">
        <text>a di-trans,poly-cis-dolichyl beta-D-mannosyl phosphate + L-threonyl-[protein] = 3-O-(alpha-D-mannosyl)-L-threonyl-[protein] + a di-trans,poly-cis-dolichyl phosphate + H(+)</text>
        <dbReference type="Rhea" id="RHEA:53396"/>
        <dbReference type="Rhea" id="RHEA-COMP:11060"/>
        <dbReference type="Rhea" id="RHEA-COMP:13547"/>
        <dbReference type="Rhea" id="RHEA-COMP:19498"/>
        <dbReference type="Rhea" id="RHEA-COMP:19501"/>
        <dbReference type="ChEBI" id="CHEBI:15378"/>
        <dbReference type="ChEBI" id="CHEBI:30013"/>
        <dbReference type="ChEBI" id="CHEBI:57683"/>
        <dbReference type="ChEBI" id="CHEBI:58211"/>
        <dbReference type="ChEBI" id="CHEBI:137323"/>
        <dbReference type="EC" id="2.4.1.109"/>
    </reaction>
</comment>
<evidence type="ECO:0000256" key="9">
    <source>
        <dbReference type="ARBA" id="ARBA00022737"/>
    </source>
</evidence>
<name>A0A0V1ELD9_TRIPS</name>
<dbReference type="GO" id="GO:0005789">
    <property type="term" value="C:endoplasmic reticulum membrane"/>
    <property type="evidence" value="ECO:0007669"/>
    <property type="project" value="TreeGrafter"/>
</dbReference>
<feature type="transmembrane region" description="Helical" evidence="17">
    <location>
        <begin position="290"/>
        <end position="313"/>
    </location>
</feature>
<comment type="catalytic activity">
    <reaction evidence="15">
        <text>a di-trans,poly-cis-dolichyl beta-D-mannosyl phosphate + L-seryl-[protein] = 3-O-(alpha-D-mannosyl)-L-seryl-[protein] + a di-trans,poly-cis-dolichyl phosphate + H(+)</text>
        <dbReference type="Rhea" id="RHEA:17377"/>
        <dbReference type="Rhea" id="RHEA-COMP:9863"/>
        <dbReference type="Rhea" id="RHEA-COMP:13546"/>
        <dbReference type="Rhea" id="RHEA-COMP:19498"/>
        <dbReference type="Rhea" id="RHEA-COMP:19501"/>
        <dbReference type="ChEBI" id="CHEBI:15378"/>
        <dbReference type="ChEBI" id="CHEBI:29999"/>
        <dbReference type="ChEBI" id="CHEBI:57683"/>
        <dbReference type="ChEBI" id="CHEBI:58211"/>
        <dbReference type="ChEBI" id="CHEBI:137321"/>
        <dbReference type="EC" id="2.4.1.109"/>
    </reaction>
</comment>
<feature type="domain" description="DUF1736" evidence="18">
    <location>
        <begin position="271"/>
        <end position="343"/>
    </location>
</feature>
<feature type="transmembrane region" description="Helical" evidence="17">
    <location>
        <begin position="240"/>
        <end position="264"/>
    </location>
</feature>
<dbReference type="GO" id="GO:0006396">
    <property type="term" value="P:RNA processing"/>
    <property type="evidence" value="ECO:0007669"/>
    <property type="project" value="InterPro"/>
</dbReference>
<evidence type="ECO:0000259" key="18">
    <source>
        <dbReference type="Pfam" id="PF08409"/>
    </source>
</evidence>
<keyword evidence="9" id="KW-0677">Repeat</keyword>
<evidence type="ECO:0000256" key="2">
    <source>
        <dbReference type="ARBA" id="ARBA00004141"/>
    </source>
</evidence>
<evidence type="ECO:0000313" key="19">
    <source>
        <dbReference type="EMBL" id="KRY74566.1"/>
    </source>
</evidence>
<evidence type="ECO:0000256" key="8">
    <source>
        <dbReference type="ARBA" id="ARBA00022692"/>
    </source>
</evidence>
<dbReference type="UniPathway" id="UPA00378"/>
<dbReference type="InterPro" id="IPR013618">
    <property type="entry name" value="TMTC_DUF1736"/>
</dbReference>
<feature type="repeat" description="TPR" evidence="16">
    <location>
        <begin position="789"/>
        <end position="822"/>
    </location>
</feature>
<evidence type="ECO:0000256" key="15">
    <source>
        <dbReference type="ARBA" id="ARBA00045102"/>
    </source>
</evidence>
<protein>
    <recommendedName>
        <fullName evidence="6">dolichyl-phosphate-mannose--protein mannosyltransferase</fullName>
        <ecNumber evidence="6">2.4.1.109</ecNumber>
    </recommendedName>
</protein>
<dbReference type="PANTHER" id="PTHR44216:SF3">
    <property type="entry name" value="PROTEIN O-MANNOSYL-TRANSFERASE TMTC2"/>
    <property type="match status" value="1"/>
</dbReference>
<dbReference type="PROSITE" id="PS50293">
    <property type="entry name" value="TPR_REGION"/>
    <property type="match status" value="1"/>
</dbReference>
<evidence type="ECO:0000256" key="3">
    <source>
        <dbReference type="ARBA" id="ARBA00004240"/>
    </source>
</evidence>
<feature type="transmembrane region" description="Helical" evidence="17">
    <location>
        <begin position="149"/>
        <end position="165"/>
    </location>
</feature>
<feature type="transmembrane region" description="Helical" evidence="17">
    <location>
        <begin position="469"/>
        <end position="493"/>
    </location>
</feature>
<keyword evidence="12 17" id="KW-1133">Transmembrane helix</keyword>
<comment type="caution">
    <text evidence="19">The sequence shown here is derived from an EMBL/GenBank/DDBJ whole genome shotgun (WGS) entry which is preliminary data.</text>
</comment>
<evidence type="ECO:0000256" key="17">
    <source>
        <dbReference type="SAM" id="Phobius"/>
    </source>
</evidence>
<proteinExistence type="inferred from homology"/>
<comment type="subcellular location">
    <subcellularLocation>
        <location evidence="3">Endoplasmic reticulum</location>
    </subcellularLocation>
    <subcellularLocation>
        <location evidence="2">Membrane</location>
        <topology evidence="2">Multi-pass membrane protein</topology>
    </subcellularLocation>
</comment>
<dbReference type="GO" id="GO:0004169">
    <property type="term" value="F:dolichyl-phosphate-mannose-protein mannosyltransferase activity"/>
    <property type="evidence" value="ECO:0007669"/>
    <property type="project" value="UniProtKB-EC"/>
</dbReference>
<feature type="transmembrane region" description="Helical" evidence="17">
    <location>
        <begin position="92"/>
        <end position="113"/>
    </location>
</feature>
<dbReference type="SMART" id="SM00386">
    <property type="entry name" value="HAT"/>
    <property type="match status" value="3"/>
</dbReference>
<keyword evidence="8 17" id="KW-0812">Transmembrane</keyword>
<dbReference type="InterPro" id="IPR003107">
    <property type="entry name" value="HAT"/>
</dbReference>
<dbReference type="Pfam" id="PF13176">
    <property type="entry name" value="TPR_7"/>
    <property type="match status" value="1"/>
</dbReference>
<keyword evidence="13 17" id="KW-0472">Membrane</keyword>
<evidence type="ECO:0000256" key="11">
    <source>
        <dbReference type="ARBA" id="ARBA00022824"/>
    </source>
</evidence>
<evidence type="ECO:0000256" key="6">
    <source>
        <dbReference type="ARBA" id="ARBA00012839"/>
    </source>
</evidence>
<evidence type="ECO:0000256" key="7">
    <source>
        <dbReference type="ARBA" id="ARBA00022679"/>
    </source>
</evidence>
<keyword evidence="11" id="KW-0256">Endoplasmic reticulum</keyword>
<feature type="transmembrane region" description="Helical" evidence="17">
    <location>
        <begin position="499"/>
        <end position="516"/>
    </location>
</feature>
<dbReference type="InterPro" id="IPR019734">
    <property type="entry name" value="TPR_rpt"/>
</dbReference>
<dbReference type="EMBL" id="JYDR01000024">
    <property type="protein sequence ID" value="KRY74566.1"/>
    <property type="molecule type" value="Genomic_DNA"/>
</dbReference>
<dbReference type="PROSITE" id="PS50005">
    <property type="entry name" value="TPR"/>
    <property type="match status" value="4"/>
</dbReference>
<feature type="repeat" description="TPR" evidence="16">
    <location>
        <begin position="571"/>
        <end position="604"/>
    </location>
</feature>
<keyword evidence="10 16" id="KW-0802">TPR repeat</keyword>
<feature type="transmembrane region" description="Helical" evidence="17">
    <location>
        <begin position="177"/>
        <end position="195"/>
    </location>
</feature>
<organism evidence="19 20">
    <name type="scientific">Trichinella pseudospiralis</name>
    <name type="common">Parasitic roundworm</name>
    <dbReference type="NCBI Taxonomy" id="6337"/>
    <lineage>
        <taxon>Eukaryota</taxon>
        <taxon>Metazoa</taxon>
        <taxon>Ecdysozoa</taxon>
        <taxon>Nematoda</taxon>
        <taxon>Enoplea</taxon>
        <taxon>Dorylaimia</taxon>
        <taxon>Trichinellida</taxon>
        <taxon>Trichinellidae</taxon>
        <taxon>Trichinella</taxon>
    </lineage>
</organism>
<dbReference type="PANTHER" id="PTHR44216">
    <property type="entry name" value="PROTEIN O-MANNOSYL-TRANSFERASE TMTC2"/>
    <property type="match status" value="1"/>
</dbReference>
<evidence type="ECO:0000256" key="1">
    <source>
        <dbReference type="ARBA" id="ARBA00003582"/>
    </source>
</evidence>
<sequence>MTRPLVVCFTCIACSMLAMLIRWNTLFADFVYDDIRAIKANMDLRPETPWKQLFTNDFWGTPLSHSGSHKSYRPLTVASFRVNFAVGQLNPFGYHLFNVLIHGMVTSAVFAIVHGTVGQLEISSMASVLFSVSPIHTESVAGVVGRADLLATLFCLLALMAYLKTVEWRRLNNGNKLGCWFASLGAICLSSLATLAKEHGLSVLGVCILYELLIVQRVDRLWIRQSQRRRTRHKSVSIQLIILNELDAVCLWMLIFGAASALFFRLWVMNFQSPNFSAFDNPASHCPNRLIRILTFLFLPIFNFKLALCPTVLSFDWSMNSIPLVESVTDSRVFVTCAGYLALASLGVQLYRFITEREELTPVAKLCTSLPCSPYTPQTRRFVDLCNNNDSEDAIVNCCLNVHAWSKENHSATAARLNIKSREKSNCTPIINRMYANDCQQVAAKFRAKFKGQPLKLESSILKDPSSEMAFLALLLMVITFIPASNLFFYVGFVVAERVLYLPSVGFCCLVAVGACKLLEIAKRQNRAIFYSVHVILCISLVSLAVRSWLRNMDWMDEKSLYSSGVSVCPVKALANLANVYAQEGTLEKAEQLYKIALNQKSDTSDTWYNYGLFLQNAGRLSEASNAYRNSIQRRPWFALAYLNFGIVLGEMGRTEEAKQHLLHCSKLKSNNMRDPVNHEHAQISCLYNLGRLLADENKHDEAIRIYHEALNRINAHYAPHALYNMLADSYAKIGQTEAAEKYFQQSIISKANHVPAYLAYGHFLWKHGHIVEAREKFELATRLQIESVQALEHLGHFYLDTGNLELAIETFVKALKLEPHNFSLVFALATAQRKNDNTTEAERLYKQAVEIEPMSSSAHSNYGAILHVNGKYKNAKEEYLLALQLKPDDTILICETPNVEILTHKDTWPNVNCVRKNETAFSHNKCNKNFCEVSTTSIGDPTGDMVIRLIVCSSAFFLRQIFSTFPVLCRKVFKQAHHSTLIIFGDLAFTLPVFCMQSSNNKLPLSLLKSPDQRSVLQLFKRTERVVAIASHLFKFSAGIGCPVLRARAPEQHCQVLQTVTQVYMHSFAKLIMITAW</sequence>
<reference evidence="19 20" key="1">
    <citation type="submission" date="2015-01" db="EMBL/GenBank/DDBJ databases">
        <title>Evolution of Trichinella species and genotypes.</title>
        <authorList>
            <person name="Korhonen P.K."/>
            <person name="Edoardo P."/>
            <person name="Giuseppe L.R."/>
            <person name="Gasser R.B."/>
        </authorList>
    </citation>
    <scope>NUCLEOTIDE SEQUENCE [LARGE SCALE GENOMIC DNA]</scope>
    <source>
        <strain evidence="19">ISS13</strain>
    </source>
</reference>
<dbReference type="InterPro" id="IPR011990">
    <property type="entry name" value="TPR-like_helical_dom_sf"/>
</dbReference>
<dbReference type="EC" id="2.4.1.109" evidence="6"/>
<comment type="similarity">
    <text evidence="5">Belongs to the TMTC family.</text>
</comment>
<dbReference type="InterPro" id="IPR052384">
    <property type="entry name" value="TMTC_O-mannosyltransferase"/>
</dbReference>
<comment type="pathway">
    <text evidence="4">Protein modification; protein glycosylation.</text>
</comment>
<evidence type="ECO:0000313" key="20">
    <source>
        <dbReference type="Proteomes" id="UP000054632"/>
    </source>
</evidence>
<feature type="repeat" description="TPR" evidence="16">
    <location>
        <begin position="605"/>
        <end position="638"/>
    </location>
</feature>